<protein>
    <submittedName>
        <fullName evidence="2">Uncharacterized protein</fullName>
    </submittedName>
</protein>
<comment type="caution">
    <text evidence="2">The sequence shown here is derived from an EMBL/GenBank/DDBJ whole genome shotgun (WGS) entry which is preliminary data.</text>
</comment>
<evidence type="ECO:0000313" key="2">
    <source>
        <dbReference type="EMBL" id="MFD0280190.1"/>
    </source>
</evidence>
<feature type="signal peptide" evidence="1">
    <location>
        <begin position="1"/>
        <end position="26"/>
    </location>
</feature>
<dbReference type="RefSeq" id="WP_381257547.1">
    <property type="nucleotide sequence ID" value="NZ_JBHTBI010000019.1"/>
</dbReference>
<reference evidence="3" key="1">
    <citation type="journal article" date="2019" name="Int. J. Syst. Evol. Microbiol.">
        <title>The Global Catalogue of Microorganisms (GCM) 10K type strain sequencing project: providing services to taxonomists for standard genome sequencing and annotation.</title>
        <authorList>
            <consortium name="The Broad Institute Genomics Platform"/>
            <consortium name="The Broad Institute Genome Sequencing Center for Infectious Disease"/>
            <person name="Wu L."/>
            <person name="Ma J."/>
        </authorList>
    </citation>
    <scope>NUCLEOTIDE SEQUENCE [LARGE SCALE GENOMIC DNA]</scope>
    <source>
        <strain evidence="3">CGMCC 4.7198</strain>
    </source>
</reference>
<sequence>MTPPLSRRALLRTAILLAAAPGVSYAATGRASAATLPASAVWTLRPFQLGEVTLGQGLFTTSTRRTRST</sequence>
<proteinExistence type="predicted"/>
<name>A0ABW2V992_9ACTN</name>
<evidence type="ECO:0000256" key="1">
    <source>
        <dbReference type="SAM" id="SignalP"/>
    </source>
</evidence>
<gene>
    <name evidence="2" type="ORF">ACFQZP_00630</name>
</gene>
<keyword evidence="1" id="KW-0732">Signal</keyword>
<accession>A0ABW2V992</accession>
<keyword evidence="3" id="KW-1185">Reference proteome</keyword>
<dbReference type="EMBL" id="JBHTEC010000001">
    <property type="protein sequence ID" value="MFD0280190.1"/>
    <property type="molecule type" value="Genomic_DNA"/>
</dbReference>
<evidence type="ECO:0000313" key="3">
    <source>
        <dbReference type="Proteomes" id="UP001596957"/>
    </source>
</evidence>
<dbReference type="InterPro" id="IPR006311">
    <property type="entry name" value="TAT_signal"/>
</dbReference>
<feature type="chain" id="PRO_5045418446" evidence="1">
    <location>
        <begin position="27"/>
        <end position="69"/>
    </location>
</feature>
<dbReference type="Proteomes" id="UP001596957">
    <property type="component" value="Unassembled WGS sequence"/>
</dbReference>
<organism evidence="2 3">
    <name type="scientific">Streptomyces lutosisoli</name>
    <dbReference type="NCBI Taxonomy" id="2665721"/>
    <lineage>
        <taxon>Bacteria</taxon>
        <taxon>Bacillati</taxon>
        <taxon>Actinomycetota</taxon>
        <taxon>Actinomycetes</taxon>
        <taxon>Kitasatosporales</taxon>
        <taxon>Streptomycetaceae</taxon>
        <taxon>Streptomyces</taxon>
    </lineage>
</organism>
<dbReference type="PROSITE" id="PS51318">
    <property type="entry name" value="TAT"/>
    <property type="match status" value="1"/>
</dbReference>